<dbReference type="AlphaFoldDB" id="A0A8K0P7I4"/>
<comment type="caution">
    <text evidence="4">The sequence shown here is derived from an EMBL/GenBank/DDBJ whole genome shotgun (WGS) entry which is preliminary data.</text>
</comment>
<reference evidence="4" key="2">
    <citation type="submission" date="2017-10" db="EMBL/GenBank/DDBJ databases">
        <title>Ladona fulva Genome sequencing and assembly.</title>
        <authorList>
            <person name="Murali S."/>
            <person name="Richards S."/>
            <person name="Bandaranaike D."/>
            <person name="Bellair M."/>
            <person name="Blankenburg K."/>
            <person name="Chao H."/>
            <person name="Dinh H."/>
            <person name="Doddapaneni H."/>
            <person name="Dugan-Rocha S."/>
            <person name="Elkadiri S."/>
            <person name="Gnanaolivu R."/>
            <person name="Hernandez B."/>
            <person name="Skinner E."/>
            <person name="Javaid M."/>
            <person name="Lee S."/>
            <person name="Li M."/>
            <person name="Ming W."/>
            <person name="Munidasa M."/>
            <person name="Muniz J."/>
            <person name="Nguyen L."/>
            <person name="Hughes D."/>
            <person name="Osuji N."/>
            <person name="Pu L.-L."/>
            <person name="Puazo M."/>
            <person name="Qu C."/>
            <person name="Quiroz J."/>
            <person name="Raj R."/>
            <person name="Weissenberger G."/>
            <person name="Xin Y."/>
            <person name="Zou X."/>
            <person name="Han Y."/>
            <person name="Worley K."/>
            <person name="Muzny D."/>
            <person name="Gibbs R."/>
        </authorList>
    </citation>
    <scope>NUCLEOTIDE SEQUENCE</scope>
    <source>
        <strain evidence="4">Sampled in the wild</strain>
    </source>
</reference>
<dbReference type="PANTHER" id="PTHR46006:SF6">
    <property type="entry name" value="INTERSECTIN-2 ISOFORM X1"/>
    <property type="match status" value="1"/>
</dbReference>
<accession>A0A8K0P7I4</accession>
<keyword evidence="5" id="KW-1185">Reference proteome</keyword>
<dbReference type="GO" id="GO:0035025">
    <property type="term" value="P:positive regulation of Rho protein signal transduction"/>
    <property type="evidence" value="ECO:0007669"/>
    <property type="project" value="TreeGrafter"/>
</dbReference>
<reference evidence="4" key="1">
    <citation type="submission" date="2013-04" db="EMBL/GenBank/DDBJ databases">
        <authorList>
            <person name="Qu J."/>
            <person name="Murali S.C."/>
            <person name="Bandaranaike D."/>
            <person name="Bellair M."/>
            <person name="Blankenburg K."/>
            <person name="Chao H."/>
            <person name="Dinh H."/>
            <person name="Doddapaneni H."/>
            <person name="Downs B."/>
            <person name="Dugan-Rocha S."/>
            <person name="Elkadiri S."/>
            <person name="Gnanaolivu R.D."/>
            <person name="Hernandez B."/>
            <person name="Javaid M."/>
            <person name="Jayaseelan J.C."/>
            <person name="Lee S."/>
            <person name="Li M."/>
            <person name="Ming W."/>
            <person name="Munidasa M."/>
            <person name="Muniz J."/>
            <person name="Nguyen L."/>
            <person name="Ongeri F."/>
            <person name="Osuji N."/>
            <person name="Pu L.-L."/>
            <person name="Puazo M."/>
            <person name="Qu C."/>
            <person name="Quiroz J."/>
            <person name="Raj R."/>
            <person name="Weissenberger G."/>
            <person name="Xin Y."/>
            <person name="Zou X."/>
            <person name="Han Y."/>
            <person name="Richards S."/>
            <person name="Worley K."/>
            <person name="Muzny D."/>
            <person name="Gibbs R."/>
        </authorList>
    </citation>
    <scope>NUCLEOTIDE SEQUENCE</scope>
    <source>
        <strain evidence="4">Sampled in the wild</strain>
    </source>
</reference>
<dbReference type="EMBL" id="KZ309469">
    <property type="protein sequence ID" value="KAG8238925.1"/>
    <property type="molecule type" value="Genomic_DNA"/>
</dbReference>
<dbReference type="InterPro" id="IPR001849">
    <property type="entry name" value="PH_domain"/>
</dbReference>
<dbReference type="Pfam" id="PF16652">
    <property type="entry name" value="PH_13"/>
    <property type="match status" value="1"/>
</dbReference>
<evidence type="ECO:0000313" key="4">
    <source>
        <dbReference type="EMBL" id="KAG8238925.1"/>
    </source>
</evidence>
<dbReference type="OrthoDB" id="207120at2759"/>
<dbReference type="SUPFAM" id="SSF50729">
    <property type="entry name" value="PH domain-like"/>
    <property type="match status" value="1"/>
</dbReference>
<feature type="domain" description="DH" evidence="3">
    <location>
        <begin position="18"/>
        <end position="203"/>
    </location>
</feature>
<dbReference type="CDD" id="cd00160">
    <property type="entry name" value="RhoGEF"/>
    <property type="match status" value="1"/>
</dbReference>
<evidence type="ECO:0000313" key="5">
    <source>
        <dbReference type="Proteomes" id="UP000792457"/>
    </source>
</evidence>
<evidence type="ECO:0000259" key="3">
    <source>
        <dbReference type="PROSITE" id="PS50010"/>
    </source>
</evidence>
<keyword evidence="2" id="KW-0963">Cytoplasm</keyword>
<protein>
    <recommendedName>
        <fullName evidence="3">DH domain-containing protein</fullName>
    </recommendedName>
</protein>
<evidence type="ECO:0000256" key="2">
    <source>
        <dbReference type="ARBA" id="ARBA00022490"/>
    </source>
</evidence>
<dbReference type="PROSITE" id="PS50010">
    <property type="entry name" value="DH_2"/>
    <property type="match status" value="1"/>
</dbReference>
<dbReference type="Gene3D" id="1.20.900.10">
    <property type="entry name" value="Dbl homology (DH) domain"/>
    <property type="match status" value="1"/>
</dbReference>
<proteinExistence type="predicted"/>
<dbReference type="InterPro" id="IPR000219">
    <property type="entry name" value="DH_dom"/>
</dbReference>
<feature type="non-terminal residue" evidence="4">
    <location>
        <position position="393"/>
    </location>
</feature>
<dbReference type="Gene3D" id="2.30.29.30">
    <property type="entry name" value="Pleckstrin-homology domain (PH domain)/Phosphotyrosine-binding domain (PTB)"/>
    <property type="match status" value="1"/>
</dbReference>
<gene>
    <name evidence="4" type="ORF">J437_LFUL000762</name>
</gene>
<dbReference type="SMART" id="SM00325">
    <property type="entry name" value="RhoGEF"/>
    <property type="match status" value="1"/>
</dbReference>
<dbReference type="InterPro" id="IPR011993">
    <property type="entry name" value="PH-like_dom_sf"/>
</dbReference>
<dbReference type="Proteomes" id="UP000792457">
    <property type="component" value="Unassembled WGS sequence"/>
</dbReference>
<sequence length="393" mass="45533">MIVPTVQQPIILSSAEKKRQGYIYELINTEQAYIDDMSIVHDAFEKPLLESCIITPEEVQKIFVNWREIIVCNYMFLRALRVRREMSANGIIRMIGDILCENLPRMTAYIRFCSCQLSAASYLQKLTEESPEFKNLTRQCQSDPRTKGMPLSSFLIKPMQRITKYPLLIRKILEYTPEGHPDRQNVQEALAKAEEFCMQVNEGVREKENSDRLEWLQTHVQCDGLEEPLVFNSLTNSLGPRKLMHFGLLSKAKSGKELVGFLMNDFLLLVQPGKTLGNNQQFSFERNQHIMFKLYKKPFFLNQIEISKAANANGDMDLILKLCDSKRCYQLTAPSVSERNLWFKHYVEAQKQYEEYEKSRLQRQMSKEAQFVARGRILVVVMEGRGLKDGSSS</sequence>
<organism evidence="4 5">
    <name type="scientific">Ladona fulva</name>
    <name type="common">Scarce chaser dragonfly</name>
    <name type="synonym">Libellula fulva</name>
    <dbReference type="NCBI Taxonomy" id="123851"/>
    <lineage>
        <taxon>Eukaryota</taxon>
        <taxon>Metazoa</taxon>
        <taxon>Ecdysozoa</taxon>
        <taxon>Arthropoda</taxon>
        <taxon>Hexapoda</taxon>
        <taxon>Insecta</taxon>
        <taxon>Pterygota</taxon>
        <taxon>Palaeoptera</taxon>
        <taxon>Odonata</taxon>
        <taxon>Epiprocta</taxon>
        <taxon>Anisoptera</taxon>
        <taxon>Libelluloidea</taxon>
        <taxon>Libellulidae</taxon>
        <taxon>Ladona</taxon>
    </lineage>
</organism>
<dbReference type="Pfam" id="PF00621">
    <property type="entry name" value="RhoGEF"/>
    <property type="match status" value="1"/>
</dbReference>
<dbReference type="InterPro" id="IPR051480">
    <property type="entry name" value="Endocytic_GEF_Adapter"/>
</dbReference>
<name>A0A8K0P7I4_LADFU</name>
<dbReference type="InterPro" id="IPR035899">
    <property type="entry name" value="DBL_dom_sf"/>
</dbReference>
<dbReference type="GO" id="GO:0005085">
    <property type="term" value="F:guanyl-nucleotide exchange factor activity"/>
    <property type="evidence" value="ECO:0007669"/>
    <property type="project" value="InterPro"/>
</dbReference>
<dbReference type="GO" id="GO:0005737">
    <property type="term" value="C:cytoplasm"/>
    <property type="evidence" value="ECO:0007669"/>
    <property type="project" value="UniProtKB-SubCell"/>
</dbReference>
<comment type="subcellular location">
    <subcellularLocation>
        <location evidence="1">Cytoplasm</location>
    </subcellularLocation>
</comment>
<evidence type="ECO:0000256" key="1">
    <source>
        <dbReference type="ARBA" id="ARBA00004496"/>
    </source>
</evidence>
<dbReference type="SUPFAM" id="SSF48065">
    <property type="entry name" value="DBL homology domain (DH-domain)"/>
    <property type="match status" value="1"/>
</dbReference>
<dbReference type="PANTHER" id="PTHR46006">
    <property type="entry name" value="RHO GUANINE NUCLEOTIDE EXCHANGE FACTOR AT 64C, ISOFORM A"/>
    <property type="match status" value="1"/>
</dbReference>